<dbReference type="Proteomes" id="UP001153069">
    <property type="component" value="Unassembled WGS sequence"/>
</dbReference>
<reference evidence="1" key="1">
    <citation type="submission" date="2020-06" db="EMBL/GenBank/DDBJ databases">
        <authorList>
            <consortium name="Plant Systems Biology data submission"/>
        </authorList>
    </citation>
    <scope>NUCLEOTIDE SEQUENCE</scope>
    <source>
        <strain evidence="1">D6</strain>
    </source>
</reference>
<keyword evidence="2" id="KW-1185">Reference proteome</keyword>
<name>A0A9N8F257_9STRA</name>
<proteinExistence type="predicted"/>
<protein>
    <submittedName>
        <fullName evidence="1">Uncharacterized protein</fullName>
    </submittedName>
</protein>
<dbReference type="EMBL" id="CAICTM010002933">
    <property type="protein sequence ID" value="CAB9530565.1"/>
    <property type="molecule type" value="Genomic_DNA"/>
</dbReference>
<gene>
    <name evidence="1" type="ORF">SEMRO_2935_G340540.1</name>
</gene>
<evidence type="ECO:0000313" key="2">
    <source>
        <dbReference type="Proteomes" id="UP001153069"/>
    </source>
</evidence>
<evidence type="ECO:0000313" key="1">
    <source>
        <dbReference type="EMBL" id="CAB9530565.1"/>
    </source>
</evidence>
<organism evidence="1 2">
    <name type="scientific">Seminavis robusta</name>
    <dbReference type="NCBI Taxonomy" id="568900"/>
    <lineage>
        <taxon>Eukaryota</taxon>
        <taxon>Sar</taxon>
        <taxon>Stramenopiles</taxon>
        <taxon>Ochrophyta</taxon>
        <taxon>Bacillariophyta</taxon>
        <taxon>Bacillariophyceae</taxon>
        <taxon>Bacillariophycidae</taxon>
        <taxon>Naviculales</taxon>
        <taxon>Naviculaceae</taxon>
        <taxon>Seminavis</taxon>
    </lineage>
</organism>
<comment type="caution">
    <text evidence="1">The sequence shown here is derived from an EMBL/GenBank/DDBJ whole genome shotgun (WGS) entry which is preliminary data.</text>
</comment>
<sequence>MTSKAECQHVDYGYLQNDARAVKCDKEYLYVLKNDTATEHKELMFCGAHMTQYRTNKGAFEDRYGEQLTEYTDETSKKWCPQDGCQKHMMSKYGGVCRDHAICKKDGCKEEWNEAHGGFCERHKPPDEQIKKHKTTCCGPSCPTKGSGALTVFSPGATKENINQRWCKPCGDPEVMASVDRPTTKELDAELEHMSTSTHARIPILGFS</sequence>
<dbReference type="AlphaFoldDB" id="A0A9N8F257"/>
<accession>A0A9N8F257</accession>